<dbReference type="PROSITE" id="PS50103">
    <property type="entry name" value="ZF_C3H1"/>
    <property type="match status" value="2"/>
</dbReference>
<feature type="region of interest" description="Disordered" evidence="19">
    <location>
        <begin position="407"/>
        <end position="438"/>
    </location>
</feature>
<evidence type="ECO:0000256" key="11">
    <source>
        <dbReference type="ARBA" id="ARBA00022835"/>
    </source>
</evidence>
<keyword evidence="13" id="KW-0238">DNA-binding</keyword>
<feature type="compositionally biased region" description="Gly residues" evidence="19">
    <location>
        <begin position="270"/>
        <end position="282"/>
    </location>
</feature>
<reference evidence="21" key="3">
    <citation type="submission" date="2025-09" db="UniProtKB">
        <authorList>
            <consortium name="Ensembl"/>
        </authorList>
    </citation>
    <scope>IDENTIFICATION</scope>
    <source>
        <strain evidence="21">Thoroughbred</strain>
    </source>
</reference>
<keyword evidence="14 18" id="KW-0539">Nucleus</keyword>
<comment type="function">
    <text evidence="18">Zinc-finger RNA-binding protein that destabilizes several cytoplasmic AU-rich element (ARE)-containing mRNA transcripts by promoting their poly(A) tail removal or deadenylation, and hence provide a mechanism for attenuating protein synthesis. Acts as a 3'-untranslated region (UTR) ARE mRNA-binding adapter protein to communicate signaling events to the mRNA decay machinery. Functions by recruiting the CCR4-NOT deadenylase complex and probably other components of the cytoplasmic RNA decay machinery to the bound ARE-containing mRNAs, and hence promotes ARE-mediated mRNA deadenylation and decay processes. Binds to 3'-UTR ARE of numerous mRNAs.</text>
</comment>
<keyword evidence="5" id="KW-0597">Phosphoprotein</keyword>
<evidence type="ECO:0000256" key="3">
    <source>
        <dbReference type="ARBA" id="ARBA00022448"/>
    </source>
</evidence>
<evidence type="ECO:0000256" key="13">
    <source>
        <dbReference type="ARBA" id="ARBA00023125"/>
    </source>
</evidence>
<dbReference type="GO" id="GO:0005634">
    <property type="term" value="C:nucleus"/>
    <property type="evidence" value="ECO:0007669"/>
    <property type="project" value="UniProtKB-SubCell"/>
</dbReference>
<dbReference type="GO" id="GO:0000178">
    <property type="term" value="C:exosome (RNase complex)"/>
    <property type="evidence" value="ECO:0007669"/>
    <property type="project" value="UniProtKB-KW"/>
</dbReference>
<feature type="domain" description="C3H1-type" evidence="20">
    <location>
        <begin position="438"/>
        <end position="466"/>
    </location>
</feature>
<feature type="compositionally biased region" description="Low complexity" evidence="19">
    <location>
        <begin position="257"/>
        <end position="269"/>
    </location>
</feature>
<dbReference type="SMR" id="A0A3Q2IAW3"/>
<dbReference type="PaxDb" id="9796-ENSECAP00000045220"/>
<proteinExistence type="predicted"/>
<dbReference type="InterPro" id="IPR036855">
    <property type="entry name" value="Znf_CCCH_sf"/>
</dbReference>
<keyword evidence="22" id="KW-1185">Reference proteome</keyword>
<evidence type="ECO:0000256" key="19">
    <source>
        <dbReference type="SAM" id="MobiDB-lite"/>
    </source>
</evidence>
<evidence type="ECO:0000313" key="22">
    <source>
        <dbReference type="Proteomes" id="UP000002281"/>
    </source>
</evidence>
<organism evidence="21 22">
    <name type="scientific">Equus caballus</name>
    <name type="common">Horse</name>
    <dbReference type="NCBI Taxonomy" id="9796"/>
    <lineage>
        <taxon>Eukaryota</taxon>
        <taxon>Metazoa</taxon>
        <taxon>Chordata</taxon>
        <taxon>Craniata</taxon>
        <taxon>Vertebrata</taxon>
        <taxon>Euteleostomi</taxon>
        <taxon>Mammalia</taxon>
        <taxon>Eutheria</taxon>
        <taxon>Laurasiatheria</taxon>
        <taxon>Perissodactyla</taxon>
        <taxon>Equidae</taxon>
        <taxon>Equus</taxon>
    </lineage>
</organism>
<feature type="zinc finger region" description="C3H1-type" evidence="17">
    <location>
        <begin position="476"/>
        <end position="504"/>
    </location>
</feature>
<dbReference type="Proteomes" id="UP000002281">
    <property type="component" value="Chromosome 10"/>
</dbReference>
<name>A0A3Q2IAW3_HORSE</name>
<evidence type="ECO:0000313" key="21">
    <source>
        <dbReference type="Ensembl" id="ENSECAP00000045220.2"/>
    </source>
</evidence>
<reference evidence="21 22" key="1">
    <citation type="journal article" date="2009" name="Science">
        <title>Genome sequence, comparative analysis, and population genetics of the domestic horse.</title>
        <authorList>
            <consortium name="Broad Institute Genome Sequencing Platform"/>
            <consortium name="Broad Institute Whole Genome Assembly Team"/>
            <person name="Wade C.M."/>
            <person name="Giulotto E."/>
            <person name="Sigurdsson S."/>
            <person name="Zoli M."/>
            <person name="Gnerre S."/>
            <person name="Imsland F."/>
            <person name="Lear T.L."/>
            <person name="Adelson D.L."/>
            <person name="Bailey E."/>
            <person name="Bellone R.R."/>
            <person name="Bloecker H."/>
            <person name="Distl O."/>
            <person name="Edgar R.C."/>
            <person name="Garber M."/>
            <person name="Leeb T."/>
            <person name="Mauceli E."/>
            <person name="MacLeod J.N."/>
            <person name="Penedo M.C.T."/>
            <person name="Raison J.M."/>
            <person name="Sharpe T."/>
            <person name="Vogel J."/>
            <person name="Andersson L."/>
            <person name="Antczak D.F."/>
            <person name="Biagi T."/>
            <person name="Binns M.M."/>
            <person name="Chowdhary B.P."/>
            <person name="Coleman S.J."/>
            <person name="Della Valle G."/>
            <person name="Fryc S."/>
            <person name="Guerin G."/>
            <person name="Hasegawa T."/>
            <person name="Hill E.W."/>
            <person name="Jurka J."/>
            <person name="Kiialainen A."/>
            <person name="Lindgren G."/>
            <person name="Liu J."/>
            <person name="Magnani E."/>
            <person name="Mickelson J.R."/>
            <person name="Murray J."/>
            <person name="Nergadze S.G."/>
            <person name="Onofrio R."/>
            <person name="Pedroni S."/>
            <person name="Piras M.F."/>
            <person name="Raudsepp T."/>
            <person name="Rocchi M."/>
            <person name="Roeed K.H."/>
            <person name="Ryder O.A."/>
            <person name="Searle S."/>
            <person name="Skow L."/>
            <person name="Swinburne J.E."/>
            <person name="Syvaenen A.C."/>
            <person name="Tozaki T."/>
            <person name="Valberg S.J."/>
            <person name="Vaudin M."/>
            <person name="White J.R."/>
            <person name="Zody M.C."/>
            <person name="Lander E.S."/>
            <person name="Lindblad-Toh K."/>
        </authorList>
    </citation>
    <scope>NUCLEOTIDE SEQUENCE [LARGE SCALE GENOMIC DNA]</scope>
    <source>
        <strain evidence="21 22">Thoroughbred</strain>
    </source>
</reference>
<dbReference type="Ensembl" id="ENSECAT00000033480.3">
    <property type="protein sequence ID" value="ENSECAP00000045220.2"/>
    <property type="gene ID" value="ENSECAG00000033926.3"/>
</dbReference>
<keyword evidence="15 18" id="KW-0687">Ribonucleoprotein</keyword>
<feature type="compositionally biased region" description="Pro residues" evidence="19">
    <location>
        <begin position="293"/>
        <end position="313"/>
    </location>
</feature>
<dbReference type="GO" id="GO:1900153">
    <property type="term" value="P:positive regulation of nuclear-transcribed mRNA catabolic process, deadenylation-dependent decay"/>
    <property type="evidence" value="ECO:0007669"/>
    <property type="project" value="UniProtKB-UniRule"/>
</dbReference>
<accession>A0A3Q2IAW3</accession>
<evidence type="ECO:0000256" key="6">
    <source>
        <dbReference type="ARBA" id="ARBA00022723"/>
    </source>
</evidence>
<dbReference type="GO" id="GO:0008270">
    <property type="term" value="F:zinc ion binding"/>
    <property type="evidence" value="ECO:0007669"/>
    <property type="project" value="UniProtKB-KW"/>
</dbReference>
<feature type="compositionally biased region" description="Low complexity" evidence="19">
    <location>
        <begin position="622"/>
        <end position="632"/>
    </location>
</feature>
<keyword evidence="6 17" id="KW-0479">Metal-binding</keyword>
<dbReference type="STRING" id="9796.ENSECAP00000045220"/>
<dbReference type="GO" id="GO:0051028">
    <property type="term" value="P:mRNA transport"/>
    <property type="evidence" value="ECO:0007669"/>
    <property type="project" value="UniProtKB-KW"/>
</dbReference>
<keyword evidence="3" id="KW-0813">Transport</keyword>
<evidence type="ECO:0000259" key="20">
    <source>
        <dbReference type="PROSITE" id="PS50103"/>
    </source>
</evidence>
<feature type="region of interest" description="Disordered" evidence="19">
    <location>
        <begin position="354"/>
        <end position="387"/>
    </location>
</feature>
<dbReference type="GO" id="GO:0035925">
    <property type="term" value="F:mRNA 3'-UTR AU-rich region binding"/>
    <property type="evidence" value="ECO:0007669"/>
    <property type="project" value="UniProtKB-UniRule"/>
</dbReference>
<feature type="compositionally biased region" description="Low complexity" evidence="19">
    <location>
        <begin position="428"/>
        <end position="438"/>
    </location>
</feature>
<evidence type="ECO:0000256" key="1">
    <source>
        <dbReference type="ARBA" id="ARBA00004201"/>
    </source>
</evidence>
<feature type="region of interest" description="Disordered" evidence="19">
    <location>
        <begin position="1"/>
        <end position="69"/>
    </location>
</feature>
<comment type="subunit">
    <text evidence="18">Associates with the cytoplasmic CCR4-NOT deadenylase complex to trigger ARE-containing mRNA deadenylation and decay processes.</text>
</comment>
<comment type="subcellular location">
    <subcellularLocation>
        <location evidence="1">Cytoplasm</location>
        <location evidence="1">P-body</location>
    </subcellularLocation>
    <subcellularLocation>
        <location evidence="2">Cytoplasmic granule</location>
    </subcellularLocation>
    <subcellularLocation>
        <location evidence="18">Nucleus</location>
    </subcellularLocation>
    <subcellularLocation>
        <location evidence="18">Cytoplasm</location>
    </subcellularLocation>
</comment>
<keyword evidence="9" id="KW-0509">mRNA transport</keyword>
<dbReference type="Gene3D" id="4.10.1000.10">
    <property type="entry name" value="Zinc finger, CCCH-type"/>
    <property type="match status" value="2"/>
</dbReference>
<evidence type="ECO:0000256" key="5">
    <source>
        <dbReference type="ARBA" id="ARBA00022553"/>
    </source>
</evidence>
<feature type="compositionally biased region" description="Pro residues" evidence="19">
    <location>
        <begin position="407"/>
        <end position="427"/>
    </location>
</feature>
<keyword evidence="12" id="KW-0832">Ubl conjugation</keyword>
<keyword evidence="7 18" id="KW-0677">Repeat</keyword>
<dbReference type="InParanoid" id="A0A3Q2IAW3"/>
<dbReference type="FunFam" id="4.10.1000.10:FF:000001">
    <property type="entry name" value="zinc finger CCCH domain-containing protein 15-like"/>
    <property type="match status" value="1"/>
</dbReference>
<keyword evidence="4 18" id="KW-0963">Cytoplasm</keyword>
<feature type="compositionally biased region" description="Low complexity" evidence="19">
    <location>
        <begin position="561"/>
        <end position="576"/>
    </location>
</feature>
<keyword evidence="11" id="KW-0271">Exosome</keyword>
<dbReference type="OMA" id="PTHREWG"/>
<feature type="region of interest" description="Disordered" evidence="19">
    <location>
        <begin position="215"/>
        <end position="319"/>
    </location>
</feature>
<dbReference type="PANTHER" id="PTHR12547">
    <property type="entry name" value="CCCH ZINC FINGER/TIS11-RELATED"/>
    <property type="match status" value="1"/>
</dbReference>
<feature type="domain" description="C3H1-type" evidence="20">
    <location>
        <begin position="476"/>
        <end position="504"/>
    </location>
</feature>
<keyword evidence="8 17" id="KW-0863">Zinc-finger</keyword>
<evidence type="ECO:0000256" key="10">
    <source>
        <dbReference type="ARBA" id="ARBA00022833"/>
    </source>
</evidence>
<dbReference type="GO" id="GO:0061158">
    <property type="term" value="P:3'-UTR-mediated mRNA destabilization"/>
    <property type="evidence" value="ECO:0007669"/>
    <property type="project" value="UniProtKB-UniRule"/>
</dbReference>
<dbReference type="SMART" id="SM00356">
    <property type="entry name" value="ZnF_C3H1"/>
    <property type="match status" value="2"/>
</dbReference>
<dbReference type="PANTHER" id="PTHR12547:SF58">
    <property type="entry name" value="MRNA DECAY ACTIVATOR PROTEIN ZFP36"/>
    <property type="match status" value="1"/>
</dbReference>
<evidence type="ECO:0000256" key="7">
    <source>
        <dbReference type="ARBA" id="ARBA00022737"/>
    </source>
</evidence>
<dbReference type="GO" id="GO:1990904">
    <property type="term" value="C:ribonucleoprotein complex"/>
    <property type="evidence" value="ECO:0007669"/>
    <property type="project" value="UniProtKB-KW"/>
</dbReference>
<dbReference type="GO" id="GO:0003677">
    <property type="term" value="F:DNA binding"/>
    <property type="evidence" value="ECO:0007669"/>
    <property type="project" value="UniProtKB-KW"/>
</dbReference>
<feature type="region of interest" description="Disordered" evidence="19">
    <location>
        <begin position="522"/>
        <end position="651"/>
    </location>
</feature>
<dbReference type="GeneTree" id="ENSGT00940000162360"/>
<dbReference type="Pfam" id="PF00642">
    <property type="entry name" value="zf-CCCH"/>
    <property type="match status" value="2"/>
</dbReference>
<evidence type="ECO:0000256" key="18">
    <source>
        <dbReference type="RuleBase" id="RU369014"/>
    </source>
</evidence>
<dbReference type="Bgee" id="ENSECAG00000033926">
    <property type="expression patterns" value="Expressed in blood and 23 other cell types or tissues"/>
</dbReference>
<dbReference type="InterPro" id="IPR000571">
    <property type="entry name" value="Znf_CCCH"/>
</dbReference>
<evidence type="ECO:0000256" key="14">
    <source>
        <dbReference type="ARBA" id="ARBA00023242"/>
    </source>
</evidence>
<feature type="compositionally biased region" description="Low complexity" evidence="19">
    <location>
        <begin position="10"/>
        <end position="22"/>
    </location>
</feature>
<dbReference type="AlphaFoldDB" id="A0A3Q2IAW3"/>
<evidence type="ECO:0000256" key="17">
    <source>
        <dbReference type="PROSITE-ProRule" id="PRU00723"/>
    </source>
</evidence>
<evidence type="ECO:0000256" key="2">
    <source>
        <dbReference type="ARBA" id="ARBA00004463"/>
    </source>
</evidence>
<dbReference type="SUPFAM" id="SSF90229">
    <property type="entry name" value="CCCH zinc finger"/>
    <property type="match status" value="2"/>
</dbReference>
<dbReference type="FunFam" id="4.10.1000.10:FF:000002">
    <property type="entry name" value="Zinc finger protein 36, C3H1 type-like 1"/>
    <property type="match status" value="1"/>
</dbReference>
<keyword evidence="10 17" id="KW-0862">Zinc</keyword>
<dbReference type="GO" id="GO:0000932">
    <property type="term" value="C:P-body"/>
    <property type="evidence" value="ECO:0007669"/>
    <property type="project" value="UniProtKB-SubCell"/>
</dbReference>
<evidence type="ECO:0000256" key="12">
    <source>
        <dbReference type="ARBA" id="ARBA00022843"/>
    </source>
</evidence>
<feature type="compositionally biased region" description="Low complexity" evidence="19">
    <location>
        <begin position="541"/>
        <end position="551"/>
    </location>
</feature>
<feature type="zinc finger region" description="C3H1-type" evidence="17">
    <location>
        <begin position="438"/>
        <end position="466"/>
    </location>
</feature>
<evidence type="ECO:0000256" key="8">
    <source>
        <dbReference type="ARBA" id="ARBA00022771"/>
    </source>
</evidence>
<protein>
    <recommendedName>
        <fullName evidence="16 18">mRNA decay activator protein ZFP36</fullName>
    </recommendedName>
    <alternativeName>
        <fullName evidence="18">Zinc finger protein 36</fullName>
    </alternativeName>
</protein>
<dbReference type="InterPro" id="IPR045877">
    <property type="entry name" value="ZFP36-like"/>
</dbReference>
<evidence type="ECO:0000256" key="16">
    <source>
        <dbReference type="ARBA" id="ARBA00040871"/>
    </source>
</evidence>
<evidence type="ECO:0000256" key="15">
    <source>
        <dbReference type="ARBA" id="ARBA00023274"/>
    </source>
</evidence>
<feature type="compositionally biased region" description="Low complexity" evidence="19">
    <location>
        <begin position="363"/>
        <end position="385"/>
    </location>
</feature>
<evidence type="ECO:0000256" key="4">
    <source>
        <dbReference type="ARBA" id="ARBA00022490"/>
    </source>
</evidence>
<sequence length="662" mass="69347">MYVKRFHTTVPSPEEPSQVSSSARGREGTAALGLGKEVPLQPPRYLGPHPPTHREWGRGGRSRSPDLGCLGARARQAGRSQRRNAHQACKSPLHFAPTDFCRGWGRCFPLFFSLLYSDSLRDHPPPLLALIFLSGTGSVTSFLSLSLHLPSCPHPVSPSLRMCPCVCLSLPLCVPLRVCFSLGVSPFRSLPLCASPRPRPSVRPSLAHALSASALVSSPGSPAPTSVPVPFSAPQSPALKTGPTPPTRRPLHRVATARGPGSGASPPGAGRKGTGPGPGGLRWGRASGKRPSWPRPLLAPPPRESPIKTPAPPASRSLAPALPHLEDTLSRSAVRAAMDLTAIYESLLSLSPDLPSDHGDTESSPGWGSSGLWSLSSSDSSPVGVAARLPGRSTSLVEGRSCGWVPPPPGFAPLPPRPSPELSPSPTSPTATPTTSSRYKTELCRTFSESGRCRYGAKCQFAHGLGELRQASRHPKYKTELCHKFYLQGRCPYGSRCHFIHNPSEDLAAPGQPHVLRQSISFSGLPSGRRTSPPPAGLAGPSLSSCSFSPSSSPPPPPGDLPLSPSAFSAAPGAPVARRDPTQACCPSCRRATPSSVWGPLGGLARSPSAHSLGSDPDEYASSGSSLGGSDSPVFEAGVFGPPQPPAAPRRLPIFNRISVSE</sequence>
<evidence type="ECO:0000256" key="9">
    <source>
        <dbReference type="ARBA" id="ARBA00022816"/>
    </source>
</evidence>
<reference evidence="21" key="2">
    <citation type="submission" date="2025-08" db="UniProtKB">
        <authorList>
            <consortium name="Ensembl"/>
        </authorList>
    </citation>
    <scope>IDENTIFICATION</scope>
    <source>
        <strain evidence="21">Thoroughbred</strain>
    </source>
</reference>